<accession>A0A1J5SJ10</accession>
<gene>
    <name evidence="1" type="primary">gldH</name>
    <name evidence="1" type="ORF">GALL_95590</name>
</gene>
<name>A0A1J5SJ10_9ZZZZ</name>
<dbReference type="NCBIfam" id="TIGR03511">
    <property type="entry name" value="GldH_lipo"/>
    <property type="match status" value="1"/>
</dbReference>
<keyword evidence="1" id="KW-0449">Lipoprotein</keyword>
<sequence>MKPSLFFIAAFVFITSCTSLDVYEKTTAFPSHEWNSKELLPFTFTIKDTSSLYNFYVVLRHEDAYQYKNIWLNIKIKDPDSTYSIKREFTLADNTKWLGTGMDDIIEHRIAFNPIPISLKKGDYTFTLQQIMREDTLQHILNAGIRVEKAKP</sequence>
<comment type="caution">
    <text evidence="1">The sequence shown here is derived from an EMBL/GenBank/DDBJ whole genome shotgun (WGS) entry which is preliminary data.</text>
</comment>
<organism evidence="1">
    <name type="scientific">mine drainage metagenome</name>
    <dbReference type="NCBI Taxonomy" id="410659"/>
    <lineage>
        <taxon>unclassified sequences</taxon>
        <taxon>metagenomes</taxon>
        <taxon>ecological metagenomes</taxon>
    </lineage>
</organism>
<dbReference type="AlphaFoldDB" id="A0A1J5SJ10"/>
<evidence type="ECO:0000313" key="1">
    <source>
        <dbReference type="EMBL" id="OIR08391.1"/>
    </source>
</evidence>
<dbReference type="EMBL" id="MLJW01000032">
    <property type="protein sequence ID" value="OIR08391.1"/>
    <property type="molecule type" value="Genomic_DNA"/>
</dbReference>
<reference evidence="1" key="1">
    <citation type="submission" date="2016-10" db="EMBL/GenBank/DDBJ databases">
        <title>Sequence of Gallionella enrichment culture.</title>
        <authorList>
            <person name="Poehlein A."/>
            <person name="Muehling M."/>
            <person name="Daniel R."/>
        </authorList>
    </citation>
    <scope>NUCLEOTIDE SEQUENCE</scope>
</reference>
<protein>
    <submittedName>
        <fullName evidence="1">Gliding motility lipoprotein GldH</fullName>
    </submittedName>
</protein>
<dbReference type="InterPro" id="IPR020018">
    <property type="entry name" value="Motility-assoc_lipoprot_GldH"/>
</dbReference>
<dbReference type="Pfam" id="PF14109">
    <property type="entry name" value="GldH_lipo"/>
    <property type="match status" value="1"/>
</dbReference>
<proteinExistence type="predicted"/>
<dbReference type="PROSITE" id="PS51257">
    <property type="entry name" value="PROKAR_LIPOPROTEIN"/>
    <property type="match status" value="1"/>
</dbReference>